<organism evidence="3 4">
    <name type="scientific">Glutamicibacter arilaitensis (strain DSM 16368 / CIP 108037 / IAM 15318 / JCM 13566 / NCIMB 14258 / Re117)</name>
    <name type="common">Arthrobacter arilaitensis</name>
    <dbReference type="NCBI Taxonomy" id="861360"/>
    <lineage>
        <taxon>Bacteria</taxon>
        <taxon>Bacillati</taxon>
        <taxon>Actinomycetota</taxon>
        <taxon>Actinomycetes</taxon>
        <taxon>Micrococcales</taxon>
        <taxon>Micrococcaceae</taxon>
        <taxon>Glutamicibacter</taxon>
    </lineage>
</organism>
<dbReference type="GeneID" id="303186588"/>
<evidence type="ECO:0000256" key="1">
    <source>
        <dbReference type="SAM" id="Phobius"/>
    </source>
</evidence>
<keyword evidence="1" id="KW-0472">Membrane</keyword>
<dbReference type="PANTHER" id="PTHR13696">
    <property type="entry name" value="P-LOOP CONTAINING NUCLEOSIDE TRIPHOSPHATE HYDROLASE"/>
    <property type="match status" value="1"/>
</dbReference>
<feature type="transmembrane region" description="Helical" evidence="1">
    <location>
        <begin position="20"/>
        <end position="37"/>
    </location>
</feature>
<dbReference type="Gene3D" id="3.40.50.300">
    <property type="entry name" value="P-loop containing nucleotide triphosphate hydrolases"/>
    <property type="match status" value="1"/>
</dbReference>
<dbReference type="InterPro" id="IPR050678">
    <property type="entry name" value="DNA_Partitioning_ATPase"/>
</dbReference>
<feature type="domain" description="CobQ/CobB/MinD/ParA nucleotide binding" evidence="2">
    <location>
        <begin position="5"/>
        <end position="175"/>
    </location>
</feature>
<name>A0ABM9Q0K4_GLUAR</name>
<dbReference type="RefSeq" id="WP_013350337.1">
    <property type="nucleotide sequence ID" value="NC_014550.1"/>
</dbReference>
<dbReference type="InterPro" id="IPR002586">
    <property type="entry name" value="CobQ/CobB/MinD/ParA_Nub-bd_dom"/>
</dbReference>
<proteinExistence type="predicted"/>
<dbReference type="EMBL" id="FQ311875">
    <property type="protein sequence ID" value="CBT77232.1"/>
    <property type="molecule type" value="Genomic_DNA"/>
</dbReference>
<dbReference type="InterPro" id="IPR027417">
    <property type="entry name" value="P-loop_NTPase"/>
</dbReference>
<keyword evidence="1" id="KW-1133">Transmembrane helix</keyword>
<evidence type="ECO:0000259" key="2">
    <source>
        <dbReference type="Pfam" id="PF01656"/>
    </source>
</evidence>
<dbReference type="CDD" id="cd02042">
    <property type="entry name" value="ParAB_family"/>
    <property type="match status" value="1"/>
</dbReference>
<keyword evidence="1" id="KW-0812">Transmembrane</keyword>
<evidence type="ECO:0000313" key="4">
    <source>
        <dbReference type="Proteomes" id="UP000006878"/>
    </source>
</evidence>
<dbReference type="PANTHER" id="PTHR13696:SF96">
    <property type="entry name" value="COBQ_COBB_MIND_PARA NUCLEOTIDE BINDING DOMAIN-CONTAINING PROTEIN"/>
    <property type="match status" value="1"/>
</dbReference>
<dbReference type="SUPFAM" id="SSF52540">
    <property type="entry name" value="P-loop containing nucleoside triphosphate hydrolases"/>
    <property type="match status" value="1"/>
</dbReference>
<reference evidence="4" key="1">
    <citation type="journal article" date="2010" name="PLoS ONE">
        <title>The Arthrobacter arilaitensis Re117 genome sequence reveals its genetic adaptation to the surface of cheese.</title>
        <authorList>
            <person name="Monnet C."/>
            <person name="Loux V."/>
            <person name="Gibrat J.F."/>
            <person name="Spinnler E."/>
            <person name="Barbe V."/>
            <person name="Vacherie B."/>
            <person name="Gavory F."/>
            <person name="Gourbeyre E."/>
            <person name="Siguier P."/>
            <person name="Chandler M."/>
            <person name="Elleuch R."/>
            <person name="Irlinger F."/>
            <person name="Vallaeys T."/>
        </authorList>
    </citation>
    <scope>NUCLEOTIDE SEQUENCE</scope>
    <source>
        <strain evidence="4">DSM 16368 / CIP 108037 / IAM 15318 / JCM 13566 / Re117</strain>
    </source>
</reference>
<sequence>MATTIALVQTKGGVGKTTSAIYLACALIVLGFTVELWDTDMQGSATEWAEDAQEAGTPLPFPVEIVNIAKLKRLAGKSTKDFVIIDTPPGDPATIDAAIRAADVVIMPTEPAVMDLRRLVATNSNLPSDKARIALFTKVNEQTVALRDSLEFLEDSDLALFSTRIKHRQAFKTIPGEIPTDLMGYEEVAKELMEALS</sequence>
<dbReference type="PIRSF" id="PIRSF009320">
    <property type="entry name" value="Nuc_binding_HP_1000"/>
    <property type="match status" value="1"/>
</dbReference>
<accession>A0ABM9Q0K4</accession>
<dbReference type="Proteomes" id="UP000006878">
    <property type="component" value="Chromosome"/>
</dbReference>
<reference evidence="4" key="2">
    <citation type="submission" date="2010-07" db="EMBL/GenBank/DDBJ databases">
        <title>Complete genome sequence of Arthrobacter arilaitensis (strain DSM 16368 / CIP 108037 / JCM 13566 / Re117).</title>
        <authorList>
            <person name="Genoscope."/>
        </authorList>
    </citation>
    <scope>NUCLEOTIDE SEQUENCE [LARGE SCALE GENOMIC DNA]</scope>
    <source>
        <strain evidence="4">DSM 16368 / CIP 108037 / IAM 15318 / JCM 13566 / Re117</strain>
    </source>
</reference>
<evidence type="ECO:0000313" key="3">
    <source>
        <dbReference type="EMBL" id="CBT77232.1"/>
    </source>
</evidence>
<gene>
    <name evidence="3" type="ordered locus">AARI_30300</name>
</gene>
<dbReference type="Pfam" id="PF01656">
    <property type="entry name" value="CbiA"/>
    <property type="match status" value="1"/>
</dbReference>
<keyword evidence="4" id="KW-1185">Reference proteome</keyword>
<protein>
    <submittedName>
        <fullName evidence="3">ParA-family protein</fullName>
    </submittedName>
</protein>